<dbReference type="EMBL" id="DF238779">
    <property type="protein sequence ID" value="GAC93946.1"/>
    <property type="molecule type" value="Genomic_DNA"/>
</dbReference>
<dbReference type="AlphaFoldDB" id="R9NZ02"/>
<name>R9NZ02_PSEHS</name>
<dbReference type="OrthoDB" id="10598313at2759"/>
<evidence type="ECO:0000313" key="1">
    <source>
        <dbReference type="EMBL" id="GAC93946.1"/>
    </source>
</evidence>
<dbReference type="RefSeq" id="XP_012187533.1">
    <property type="nucleotide sequence ID" value="XM_012332143.1"/>
</dbReference>
<protein>
    <submittedName>
        <fullName evidence="1">Uncharacterized protein</fullName>
    </submittedName>
</protein>
<dbReference type="Proteomes" id="UP000014071">
    <property type="component" value="Unassembled WGS sequence"/>
</dbReference>
<organism evidence="1 2">
    <name type="scientific">Pseudozyma hubeiensis (strain SY62)</name>
    <name type="common">Yeast</name>
    <dbReference type="NCBI Taxonomy" id="1305764"/>
    <lineage>
        <taxon>Eukaryota</taxon>
        <taxon>Fungi</taxon>
        <taxon>Dikarya</taxon>
        <taxon>Basidiomycota</taxon>
        <taxon>Ustilaginomycotina</taxon>
        <taxon>Ustilaginomycetes</taxon>
        <taxon>Ustilaginales</taxon>
        <taxon>Ustilaginaceae</taxon>
        <taxon>Pseudozyma</taxon>
    </lineage>
</organism>
<gene>
    <name evidence="1" type="ORF">PHSY_001515</name>
</gene>
<accession>R9NZ02</accession>
<sequence length="183" mass="20487">MTIRAGACLLTIDVHIPCSSGQLDLHSILFLCHFDLAAQPARVCQAESEVQHVVFIVARFFQRVVYVGFENDVAGGTRYRAFAGSFEVNIVFVGDGEEIIPVICGDCFERRAFGIDKVNDYAFAGWRTCDPSVLRESCGGQKTCRWKRRQCWGDSSKCRGESDGTTQNRACPGCERRKCNRHH</sequence>
<evidence type="ECO:0000313" key="2">
    <source>
        <dbReference type="Proteomes" id="UP000014071"/>
    </source>
</evidence>
<dbReference type="HOGENOM" id="CLU_1475776_0_0_1"/>
<proteinExistence type="predicted"/>
<reference evidence="2" key="1">
    <citation type="journal article" date="2013" name="Genome Announc.">
        <title>Draft genome sequence of the basidiomycetous yeast-like fungus Pseudozyma hubeiensis SY62, which produces an abundant amount of the biosurfactant mannosylerythritol lipids.</title>
        <authorList>
            <person name="Konishi M."/>
            <person name="Hatada Y."/>
            <person name="Horiuchi J."/>
        </authorList>
    </citation>
    <scope>NUCLEOTIDE SEQUENCE [LARGE SCALE GENOMIC DNA]</scope>
    <source>
        <strain evidence="2">SY62</strain>
    </source>
</reference>
<dbReference type="GeneID" id="24106812"/>
<keyword evidence="2" id="KW-1185">Reference proteome</keyword>